<keyword evidence="1 3" id="KW-0853">WD repeat</keyword>
<evidence type="ECO:0000313" key="5">
    <source>
        <dbReference type="Proteomes" id="UP000095767"/>
    </source>
</evidence>
<accession>A0A1E5UP16</accession>
<dbReference type="InterPro" id="IPR001680">
    <property type="entry name" value="WD40_rpt"/>
</dbReference>
<feature type="repeat" description="WD" evidence="3">
    <location>
        <begin position="456"/>
        <end position="488"/>
    </location>
</feature>
<comment type="caution">
    <text evidence="4">The sequence shown here is derived from an EMBL/GenBank/DDBJ whole genome shotgun (WGS) entry which is preliminary data.</text>
</comment>
<name>A0A1E5UP16_9POAL</name>
<feature type="repeat" description="WD" evidence="3">
    <location>
        <begin position="181"/>
        <end position="222"/>
    </location>
</feature>
<sequence length="497" mass="55727">MDLPESSVPRADESRAPRRVGPVDREELVRVIEQSLYSLGYRRAAAALEAESGVPLYPPEHDRLLLDVMAGRWDACAETVRAVAGVGDADRPVAEFLLWRGHYLELLGMRGDAGLRRAREVLRRRIAPLGVDRRCVHWLARAMVSCEGAVAPEAVVGWRISVFLDLVELRISHIHACLQILCGHNNEVWFVRFSNNGDYLASSSSDCTAIIWKVEKDDALTKKHCLQGHQKPISFVAWSPNDRMLLTCGTGESLKLWNVDTGECNLKFRGSVGYIISSCAWFPNSEKIVCASSEPGSSPNRIFTCDLEGQELEVWAGERIPKVSDLAVTPDGRHLIFVSCNDIWIRELTKGREWRFREKQAISSLSLSGDGQLLIVNLSSQEIHLWKINESSSVPEKFKGHKQEKFVIRSCFGGSNSLFIASGSEDSQVYFFAGLRSNNGQVYIWKRHLETPIKVLHGHTMIVNCVSWNPSRPHMLASASDDHTVRIWLAHKTRSTC</sequence>
<proteinExistence type="predicted"/>
<dbReference type="Gene3D" id="2.130.10.10">
    <property type="entry name" value="YVTN repeat-like/Quinoprotein amine dehydrogenase"/>
    <property type="match status" value="2"/>
</dbReference>
<dbReference type="SMART" id="SM00320">
    <property type="entry name" value="WD40"/>
    <property type="match status" value="6"/>
</dbReference>
<dbReference type="Proteomes" id="UP000095767">
    <property type="component" value="Unassembled WGS sequence"/>
</dbReference>
<dbReference type="Pfam" id="PF23627">
    <property type="entry name" value="LisH_WDR26"/>
    <property type="match status" value="1"/>
</dbReference>
<feature type="repeat" description="WD" evidence="3">
    <location>
        <begin position="226"/>
        <end position="267"/>
    </location>
</feature>
<dbReference type="InterPro" id="IPR036322">
    <property type="entry name" value="WD40_repeat_dom_sf"/>
</dbReference>
<dbReference type="STRING" id="888268.A0A1E5UP16"/>
<dbReference type="InterPro" id="IPR006594">
    <property type="entry name" value="LisH"/>
</dbReference>
<dbReference type="OrthoDB" id="972532at2759"/>
<dbReference type="EMBL" id="LWDX02069558">
    <property type="protein sequence ID" value="OEL14558.1"/>
    <property type="molecule type" value="Genomic_DNA"/>
</dbReference>
<dbReference type="PANTHER" id="PTHR22838">
    <property type="entry name" value="WD REPEAT PROTEIN 26-RELATED"/>
    <property type="match status" value="1"/>
</dbReference>
<organism evidence="4 5">
    <name type="scientific">Dichanthelium oligosanthes</name>
    <dbReference type="NCBI Taxonomy" id="888268"/>
    <lineage>
        <taxon>Eukaryota</taxon>
        <taxon>Viridiplantae</taxon>
        <taxon>Streptophyta</taxon>
        <taxon>Embryophyta</taxon>
        <taxon>Tracheophyta</taxon>
        <taxon>Spermatophyta</taxon>
        <taxon>Magnoliopsida</taxon>
        <taxon>Liliopsida</taxon>
        <taxon>Poales</taxon>
        <taxon>Poaceae</taxon>
        <taxon>PACMAD clade</taxon>
        <taxon>Panicoideae</taxon>
        <taxon>Panicodae</taxon>
        <taxon>Paniceae</taxon>
        <taxon>Dichantheliinae</taxon>
        <taxon>Dichanthelium</taxon>
    </lineage>
</organism>
<dbReference type="PANTHER" id="PTHR22838:SF23">
    <property type="entry name" value="WD REPEAT-CONTAINING PROTEIN WDS HOMOLOG"/>
    <property type="match status" value="1"/>
</dbReference>
<dbReference type="PROSITE" id="PS50082">
    <property type="entry name" value="WD_REPEATS_2"/>
    <property type="match status" value="3"/>
</dbReference>
<keyword evidence="2" id="KW-0677">Repeat</keyword>
<evidence type="ECO:0000313" key="4">
    <source>
        <dbReference type="EMBL" id="OEL14558.1"/>
    </source>
</evidence>
<protein>
    <submittedName>
        <fullName evidence="4">WD repeat-containing protein 26</fullName>
    </submittedName>
</protein>
<dbReference type="CDD" id="cd00200">
    <property type="entry name" value="WD40"/>
    <property type="match status" value="1"/>
</dbReference>
<dbReference type="PROSITE" id="PS50294">
    <property type="entry name" value="WD_REPEATS_REGION"/>
    <property type="match status" value="3"/>
</dbReference>
<dbReference type="Pfam" id="PF00400">
    <property type="entry name" value="WD40"/>
    <property type="match status" value="4"/>
</dbReference>
<dbReference type="SUPFAM" id="SSF50978">
    <property type="entry name" value="WD40 repeat-like"/>
    <property type="match status" value="1"/>
</dbReference>
<dbReference type="InterPro" id="IPR051350">
    <property type="entry name" value="WD_repeat-ST_regulator"/>
</dbReference>
<dbReference type="AlphaFoldDB" id="A0A1E5UP16"/>
<gene>
    <name evidence="4" type="ORF">BAE44_0024420</name>
</gene>
<evidence type="ECO:0000256" key="3">
    <source>
        <dbReference type="PROSITE-ProRule" id="PRU00221"/>
    </source>
</evidence>
<keyword evidence="5" id="KW-1185">Reference proteome</keyword>
<reference evidence="4 5" key="1">
    <citation type="submission" date="2016-09" db="EMBL/GenBank/DDBJ databases">
        <title>The draft genome of Dichanthelium oligosanthes: A C3 panicoid grass species.</title>
        <authorList>
            <person name="Studer A.J."/>
            <person name="Schnable J.C."/>
            <person name="Brutnell T.P."/>
        </authorList>
    </citation>
    <scope>NUCLEOTIDE SEQUENCE [LARGE SCALE GENOMIC DNA]</scope>
    <source>
        <strain evidence="5">cv. Kellogg 1175</strain>
        <tissue evidence="4">Leaf</tissue>
    </source>
</reference>
<evidence type="ECO:0000256" key="1">
    <source>
        <dbReference type="ARBA" id="ARBA00022574"/>
    </source>
</evidence>
<dbReference type="PROSITE" id="PS50896">
    <property type="entry name" value="LISH"/>
    <property type="match status" value="1"/>
</dbReference>
<dbReference type="InterPro" id="IPR015943">
    <property type="entry name" value="WD40/YVTN_repeat-like_dom_sf"/>
</dbReference>
<evidence type="ECO:0000256" key="2">
    <source>
        <dbReference type="ARBA" id="ARBA00022737"/>
    </source>
</evidence>